<evidence type="ECO:0000313" key="5">
    <source>
        <dbReference type="Proteomes" id="UP000668403"/>
    </source>
</evidence>
<gene>
    <name evidence="4" type="ORF">J4H85_12920</name>
</gene>
<dbReference type="Proteomes" id="UP000668403">
    <property type="component" value="Unassembled WGS sequence"/>
</dbReference>
<comment type="caution">
    <text evidence="4">The sequence shown here is derived from an EMBL/GenBank/DDBJ whole genome shotgun (WGS) entry which is preliminary data.</text>
</comment>
<feature type="compositionally biased region" description="Basic and acidic residues" evidence="1">
    <location>
        <begin position="95"/>
        <end position="107"/>
    </location>
</feature>
<feature type="region of interest" description="Disordered" evidence="1">
    <location>
        <begin position="79"/>
        <end position="124"/>
    </location>
</feature>
<dbReference type="EMBL" id="JAGFBF010000005">
    <property type="protein sequence ID" value="MBO2990900.1"/>
    <property type="molecule type" value="Genomic_DNA"/>
</dbReference>
<feature type="chain" id="PRO_5036760169" evidence="3">
    <location>
        <begin position="33"/>
        <end position="279"/>
    </location>
</feature>
<sequence>MSTLFTTRTGAGTVAASALALMLAGIAAPAFAAPPVAPGTDAIGLAWEGSGDAVVTAESFVGTPVAVPGDHTKRTLHVRNDGPTAGTLRASITDVELRDPDADDRRRPVGGASDATGTAGAGVDQGNFYDDIEVSWRGGSASLSELARNGETPLLEIPLERGESTEISIGYAFDPAATSGNLANVAAREASFDVVISLGGDADPTLPVDPVDPGNPTDLMNPVTPTGSGTASTATVPRSEGLVDTGGTLLWAALAAAVLLPLGLLAGREGVRRSRSGRE</sequence>
<keyword evidence="2" id="KW-1133">Transmembrane helix</keyword>
<evidence type="ECO:0000313" key="4">
    <source>
        <dbReference type="EMBL" id="MBO2990900.1"/>
    </source>
</evidence>
<protein>
    <submittedName>
        <fullName evidence="4">Uncharacterized protein</fullName>
    </submittedName>
</protein>
<accession>A0A939TVK7</accession>
<name>A0A939TVK7_9MICO</name>
<feature type="compositionally biased region" description="Low complexity" evidence="1">
    <location>
        <begin position="109"/>
        <end position="124"/>
    </location>
</feature>
<keyword evidence="5" id="KW-1185">Reference proteome</keyword>
<keyword evidence="3" id="KW-0732">Signal</keyword>
<evidence type="ECO:0000256" key="2">
    <source>
        <dbReference type="SAM" id="Phobius"/>
    </source>
</evidence>
<dbReference type="AlphaFoldDB" id="A0A939TVK7"/>
<evidence type="ECO:0000256" key="1">
    <source>
        <dbReference type="SAM" id="MobiDB-lite"/>
    </source>
</evidence>
<feature type="signal peptide" evidence="3">
    <location>
        <begin position="1"/>
        <end position="32"/>
    </location>
</feature>
<keyword evidence="2" id="KW-0812">Transmembrane</keyword>
<organism evidence="4 5">
    <name type="scientific">Leucobacter tardus</name>
    <dbReference type="NCBI Taxonomy" id="501483"/>
    <lineage>
        <taxon>Bacteria</taxon>
        <taxon>Bacillati</taxon>
        <taxon>Actinomycetota</taxon>
        <taxon>Actinomycetes</taxon>
        <taxon>Micrococcales</taxon>
        <taxon>Microbacteriaceae</taxon>
        <taxon>Leucobacter</taxon>
    </lineage>
</organism>
<feature type="transmembrane region" description="Helical" evidence="2">
    <location>
        <begin position="248"/>
        <end position="266"/>
    </location>
</feature>
<evidence type="ECO:0000256" key="3">
    <source>
        <dbReference type="SAM" id="SignalP"/>
    </source>
</evidence>
<proteinExistence type="predicted"/>
<reference evidence="4" key="1">
    <citation type="submission" date="2021-03" db="EMBL/GenBank/DDBJ databases">
        <title>Leucobacter chromiisoli sp. nov., isolated from chromium-containing soil of chemical plant.</title>
        <authorList>
            <person name="Xu Z."/>
        </authorList>
    </citation>
    <scope>NUCLEOTIDE SEQUENCE</scope>
    <source>
        <strain evidence="4">K 70/01</strain>
    </source>
</reference>
<keyword evidence="2" id="KW-0472">Membrane</keyword>
<dbReference type="RefSeq" id="WP_208240237.1">
    <property type="nucleotide sequence ID" value="NZ_BAAAQU010000002.1"/>
</dbReference>